<dbReference type="AlphaFoldDB" id="A0A3N4LRX7"/>
<dbReference type="Proteomes" id="UP000267821">
    <property type="component" value="Unassembled WGS sequence"/>
</dbReference>
<feature type="compositionally biased region" description="Low complexity" evidence="1">
    <location>
        <begin position="46"/>
        <end position="68"/>
    </location>
</feature>
<feature type="compositionally biased region" description="Pro residues" evidence="1">
    <location>
        <begin position="236"/>
        <end position="247"/>
    </location>
</feature>
<keyword evidence="3" id="KW-1185">Reference proteome</keyword>
<feature type="compositionally biased region" description="Pro residues" evidence="1">
    <location>
        <begin position="129"/>
        <end position="140"/>
    </location>
</feature>
<dbReference type="InParanoid" id="A0A3N4LRX7"/>
<sequence length="550" mass="58371">MGLFSLPTRLTSQSTSSTSSTSTGTGTSTSTSMPRENKSRRRTSHSSKSTSSTTAASISSTGTTIHTSMARDNRASRRAPSSIPTYAPPAPSDHSDDDNNDNDDDGSDDSTSPVVGLFPPRTRDSGSYVPPPAPTPPPVGSAPAGYSYVPVPVYKNTFTAAVGDDGSDGLARVRKVRRKADKGDRPGSGLVQQQQQALPSTARKLIELLPARATLGGSGSGSGGSSNGGESVSKLPRPPPPAPVPVPVPVPALAPAPAPAPAPKPRPAAGPRAGMLHRVRLRAKQSLEHLPRVTLPPRPTITIRIPLPRLPNSLPHLHLPKRPQAKTLLYLLLTSLILFLSWAAASEYHPVATLRYSSRATNGITRFETKEPSHSLSCVIDTSAFPSGGLATARDMKACVDAAYPAWSGGLVHPPANTIYRYFQNVKVGLWKYPGLAARFAATKMVSYNFTYGNWHAGIGKWADRALLAAKEQQQHAGGVKVSMCTQEQIRYGGFLLSKTEKESCWDMCMQLCLAKAARAAAVAVECKSWGRGRGGLGKCWAGYSLEKRA</sequence>
<feature type="region of interest" description="Disordered" evidence="1">
    <location>
        <begin position="177"/>
        <end position="198"/>
    </location>
</feature>
<feature type="compositionally biased region" description="Acidic residues" evidence="1">
    <location>
        <begin position="95"/>
        <end position="108"/>
    </location>
</feature>
<feature type="region of interest" description="Disordered" evidence="1">
    <location>
        <begin position="1"/>
        <end position="148"/>
    </location>
</feature>
<evidence type="ECO:0000313" key="2">
    <source>
        <dbReference type="EMBL" id="RPB20745.1"/>
    </source>
</evidence>
<gene>
    <name evidence="2" type="ORF">L211DRAFT_504628</name>
</gene>
<organism evidence="2 3">
    <name type="scientific">Terfezia boudieri ATCC MYA-4762</name>
    <dbReference type="NCBI Taxonomy" id="1051890"/>
    <lineage>
        <taxon>Eukaryota</taxon>
        <taxon>Fungi</taxon>
        <taxon>Dikarya</taxon>
        <taxon>Ascomycota</taxon>
        <taxon>Pezizomycotina</taxon>
        <taxon>Pezizomycetes</taxon>
        <taxon>Pezizales</taxon>
        <taxon>Pezizaceae</taxon>
        <taxon>Terfezia</taxon>
    </lineage>
</organism>
<feature type="compositionally biased region" description="Gly residues" evidence="1">
    <location>
        <begin position="216"/>
        <end position="227"/>
    </location>
</feature>
<dbReference type="EMBL" id="ML121568">
    <property type="protein sequence ID" value="RPB20745.1"/>
    <property type="molecule type" value="Genomic_DNA"/>
</dbReference>
<dbReference type="OrthoDB" id="10474853at2759"/>
<reference evidence="2 3" key="1">
    <citation type="journal article" date="2018" name="Nat. Ecol. Evol.">
        <title>Pezizomycetes genomes reveal the molecular basis of ectomycorrhizal truffle lifestyle.</title>
        <authorList>
            <person name="Murat C."/>
            <person name="Payen T."/>
            <person name="Noel B."/>
            <person name="Kuo A."/>
            <person name="Morin E."/>
            <person name="Chen J."/>
            <person name="Kohler A."/>
            <person name="Krizsan K."/>
            <person name="Balestrini R."/>
            <person name="Da Silva C."/>
            <person name="Montanini B."/>
            <person name="Hainaut M."/>
            <person name="Levati E."/>
            <person name="Barry K.W."/>
            <person name="Belfiori B."/>
            <person name="Cichocki N."/>
            <person name="Clum A."/>
            <person name="Dockter R.B."/>
            <person name="Fauchery L."/>
            <person name="Guy J."/>
            <person name="Iotti M."/>
            <person name="Le Tacon F."/>
            <person name="Lindquist E.A."/>
            <person name="Lipzen A."/>
            <person name="Malagnac F."/>
            <person name="Mello A."/>
            <person name="Molinier V."/>
            <person name="Miyauchi S."/>
            <person name="Poulain J."/>
            <person name="Riccioni C."/>
            <person name="Rubini A."/>
            <person name="Sitrit Y."/>
            <person name="Splivallo R."/>
            <person name="Traeger S."/>
            <person name="Wang M."/>
            <person name="Zifcakova L."/>
            <person name="Wipf D."/>
            <person name="Zambonelli A."/>
            <person name="Paolocci F."/>
            <person name="Nowrousian M."/>
            <person name="Ottonello S."/>
            <person name="Baldrian P."/>
            <person name="Spatafora J.W."/>
            <person name="Henrissat B."/>
            <person name="Nagy L.G."/>
            <person name="Aury J.M."/>
            <person name="Wincker P."/>
            <person name="Grigoriev I.V."/>
            <person name="Bonfante P."/>
            <person name="Martin F.M."/>
        </authorList>
    </citation>
    <scope>NUCLEOTIDE SEQUENCE [LARGE SCALE GENOMIC DNA]</scope>
    <source>
        <strain evidence="2 3">ATCC MYA-4762</strain>
    </source>
</reference>
<proteinExistence type="predicted"/>
<protein>
    <submittedName>
        <fullName evidence="2">Uncharacterized protein</fullName>
    </submittedName>
</protein>
<name>A0A3N4LRX7_9PEZI</name>
<feature type="compositionally biased region" description="Low complexity" evidence="1">
    <location>
        <begin position="11"/>
        <end position="32"/>
    </location>
</feature>
<evidence type="ECO:0000313" key="3">
    <source>
        <dbReference type="Proteomes" id="UP000267821"/>
    </source>
</evidence>
<accession>A0A3N4LRX7</accession>
<evidence type="ECO:0000256" key="1">
    <source>
        <dbReference type="SAM" id="MobiDB-lite"/>
    </source>
</evidence>
<feature type="region of interest" description="Disordered" evidence="1">
    <location>
        <begin position="213"/>
        <end position="247"/>
    </location>
</feature>